<dbReference type="RefSeq" id="WP_067558199.1">
    <property type="nucleotide sequence ID" value="NZ_LPXN01000131.1"/>
</dbReference>
<evidence type="ECO:0000259" key="8">
    <source>
        <dbReference type="Pfam" id="PF06808"/>
    </source>
</evidence>
<dbReference type="Proteomes" id="UP000076400">
    <property type="component" value="Unassembled WGS sequence"/>
</dbReference>
<evidence type="ECO:0000256" key="6">
    <source>
        <dbReference type="ARBA" id="ARBA00023136"/>
    </source>
</evidence>
<keyword evidence="7" id="KW-0813">Transport</keyword>
<dbReference type="InterPro" id="IPR004681">
    <property type="entry name" value="TRAP_DctM"/>
</dbReference>
<dbReference type="InterPro" id="IPR010656">
    <property type="entry name" value="DctM"/>
</dbReference>
<evidence type="ECO:0000256" key="4">
    <source>
        <dbReference type="ARBA" id="ARBA00022692"/>
    </source>
</evidence>
<feature type="transmembrane region" description="Helical" evidence="7">
    <location>
        <begin position="367"/>
        <end position="390"/>
    </location>
</feature>
<evidence type="ECO:0000256" key="3">
    <source>
        <dbReference type="ARBA" id="ARBA00022519"/>
    </source>
</evidence>
<evidence type="ECO:0000256" key="7">
    <source>
        <dbReference type="RuleBase" id="RU369079"/>
    </source>
</evidence>
<feature type="transmembrane region" description="Helical" evidence="7">
    <location>
        <begin position="410"/>
        <end position="434"/>
    </location>
</feature>
<keyword evidence="3 7" id="KW-0997">Cell inner membrane</keyword>
<dbReference type="NCBIfam" id="TIGR00786">
    <property type="entry name" value="dctM"/>
    <property type="match status" value="1"/>
</dbReference>
<feature type="domain" description="TRAP C4-dicarboxylate transport system permease DctM subunit" evidence="8">
    <location>
        <begin position="15"/>
        <end position="428"/>
    </location>
</feature>
<name>A0A154VVN5_9PROT</name>
<dbReference type="PANTHER" id="PTHR33362">
    <property type="entry name" value="SIALIC ACID TRAP TRANSPORTER PERMEASE PROTEIN SIAT-RELATED"/>
    <property type="match status" value="1"/>
</dbReference>
<dbReference type="AlphaFoldDB" id="A0A154VVN5"/>
<dbReference type="GO" id="GO:0022857">
    <property type="term" value="F:transmembrane transporter activity"/>
    <property type="evidence" value="ECO:0007669"/>
    <property type="project" value="UniProtKB-UniRule"/>
</dbReference>
<keyword evidence="2" id="KW-1003">Cell membrane</keyword>
<proteinExistence type="inferred from homology"/>
<dbReference type="Pfam" id="PF06808">
    <property type="entry name" value="DctM"/>
    <property type="match status" value="1"/>
</dbReference>
<feature type="transmembrane region" description="Helical" evidence="7">
    <location>
        <begin position="253"/>
        <end position="271"/>
    </location>
</feature>
<sequence length="439" mass="46479">MSTLPLAVWMFPAALTLIFVGMPVSLSLIVVAIGFSIPFFGIDLAGLQLYRFIGSVANNYSLAAVPLFIFMGAVLENSGIGKRVFEAMKLWLGRLPGGLALATMAMCALFAAGTGIVGAVEVMVGLLAIPAMVANKYDKGLISGTICAGGSLGTMIPPSIVVIIYASVAQLPVGDLLAGTLLPALLMVVLFFGYILIYCTLKPSAAPKVDPSEFDMPLSVKLKISVRAIIPPLILVVSVVGSILMGIAAVTEAAAVGAAGAVILTIVYRDFNWKSTWEAAIKTIVITSMILLIVVGGTMFTSVFRLQGGGQLVNEVVRALGLGPTGLLLLFLAIVFVMGALLDWVSVVLICIPLFMPFLAPSGIDPLWFGILVIIMIQTSYLTPPMAPSIFYLRGIAPPDFRTVEMYKGIVPFVICQVVTGMAVYLWPAMALWLPSVMR</sequence>
<feature type="transmembrane region" description="Helical" evidence="7">
    <location>
        <begin position="141"/>
        <end position="168"/>
    </location>
</feature>
<protein>
    <recommendedName>
        <fullName evidence="7">TRAP transporter large permease protein</fullName>
    </recommendedName>
</protein>
<gene>
    <name evidence="9" type="ORF">AUP43_11770</name>
</gene>
<evidence type="ECO:0000256" key="5">
    <source>
        <dbReference type="ARBA" id="ARBA00022989"/>
    </source>
</evidence>
<keyword evidence="4 7" id="KW-0812">Transmembrane</keyword>
<dbReference type="EMBL" id="LPXN01000131">
    <property type="protein sequence ID" value="KZD05340.1"/>
    <property type="molecule type" value="Genomic_DNA"/>
</dbReference>
<dbReference type="OrthoDB" id="7339120at2"/>
<reference evidence="9 10" key="1">
    <citation type="submission" date="2015-12" db="EMBL/GenBank/DDBJ databases">
        <title>Genome sequence of Oceanibaculum pacificum MCCC 1A02656.</title>
        <authorList>
            <person name="Lu L."/>
            <person name="Lai Q."/>
            <person name="Shao Z."/>
            <person name="Qian P."/>
        </authorList>
    </citation>
    <scope>NUCLEOTIDE SEQUENCE [LARGE SCALE GENOMIC DNA]</scope>
    <source>
        <strain evidence="9 10">MCCC 1A02656</strain>
    </source>
</reference>
<feature type="transmembrane region" description="Helical" evidence="7">
    <location>
        <begin position="326"/>
        <end position="355"/>
    </location>
</feature>
<feature type="transmembrane region" description="Helical" evidence="7">
    <location>
        <begin position="6"/>
        <end position="39"/>
    </location>
</feature>
<comment type="caution">
    <text evidence="9">The sequence shown here is derived from an EMBL/GenBank/DDBJ whole genome shotgun (WGS) entry which is preliminary data.</text>
</comment>
<feature type="transmembrane region" description="Helical" evidence="7">
    <location>
        <begin position="283"/>
        <end position="306"/>
    </location>
</feature>
<comment type="function">
    <text evidence="7">Part of the tripartite ATP-independent periplasmic (TRAP) transport system.</text>
</comment>
<accession>A0A154VVN5</accession>
<evidence type="ECO:0000313" key="10">
    <source>
        <dbReference type="Proteomes" id="UP000076400"/>
    </source>
</evidence>
<organism evidence="9 10">
    <name type="scientific">Oceanibaculum pacificum</name>
    <dbReference type="NCBI Taxonomy" id="580166"/>
    <lineage>
        <taxon>Bacteria</taxon>
        <taxon>Pseudomonadati</taxon>
        <taxon>Pseudomonadota</taxon>
        <taxon>Alphaproteobacteria</taxon>
        <taxon>Rhodospirillales</taxon>
        <taxon>Oceanibaculaceae</taxon>
        <taxon>Oceanibaculum</taxon>
    </lineage>
</organism>
<evidence type="ECO:0000256" key="1">
    <source>
        <dbReference type="ARBA" id="ARBA00004429"/>
    </source>
</evidence>
<feature type="transmembrane region" description="Helical" evidence="7">
    <location>
        <begin position="100"/>
        <end position="129"/>
    </location>
</feature>
<feature type="transmembrane region" description="Helical" evidence="7">
    <location>
        <begin position="60"/>
        <end position="80"/>
    </location>
</feature>
<evidence type="ECO:0000313" key="9">
    <source>
        <dbReference type="EMBL" id="KZD05340.1"/>
    </source>
</evidence>
<comment type="subcellular location">
    <subcellularLocation>
        <location evidence="1 7">Cell inner membrane</location>
        <topology evidence="1 7">Multi-pass membrane protein</topology>
    </subcellularLocation>
</comment>
<keyword evidence="5 7" id="KW-1133">Transmembrane helix</keyword>
<comment type="subunit">
    <text evidence="7">The complex comprises the extracytoplasmic solute receptor protein and the two transmembrane proteins.</text>
</comment>
<feature type="transmembrane region" description="Helical" evidence="7">
    <location>
        <begin position="180"/>
        <end position="201"/>
    </location>
</feature>
<feature type="transmembrane region" description="Helical" evidence="7">
    <location>
        <begin position="228"/>
        <end position="247"/>
    </location>
</feature>
<dbReference type="PANTHER" id="PTHR33362:SF7">
    <property type="entry name" value="SLL1103 PROTEIN"/>
    <property type="match status" value="1"/>
</dbReference>
<dbReference type="STRING" id="580166.AUP43_11770"/>
<comment type="similarity">
    <text evidence="7">Belongs to the TRAP transporter large permease family.</text>
</comment>
<dbReference type="GO" id="GO:0005886">
    <property type="term" value="C:plasma membrane"/>
    <property type="evidence" value="ECO:0007669"/>
    <property type="project" value="UniProtKB-SubCell"/>
</dbReference>
<evidence type="ECO:0000256" key="2">
    <source>
        <dbReference type="ARBA" id="ARBA00022475"/>
    </source>
</evidence>
<keyword evidence="6 7" id="KW-0472">Membrane</keyword>
<keyword evidence="10" id="KW-1185">Reference proteome</keyword>